<dbReference type="RefSeq" id="WP_045463596.1">
    <property type="nucleotide sequence ID" value="NZ_BBLT01000004.1"/>
</dbReference>
<dbReference type="CDD" id="cd00130">
    <property type="entry name" value="PAS"/>
    <property type="match status" value="2"/>
</dbReference>
<dbReference type="OrthoDB" id="9766459at2"/>
<comment type="catalytic activity">
    <reaction evidence="1">
        <text>ATP + protein L-histidine = ADP + protein N-phospho-L-histidine.</text>
        <dbReference type="EC" id="2.7.13.3"/>
    </reaction>
</comment>
<sequence length="749" mass="85494">MIEEKNLNLNQEMFQILIKSSSEGILAFDTGLKLTVWNKTMEEKTGKKAEECLGKFIFDVLPHLFPEETGKKFFETLKGKNSISQNGIFISGELGQNISYDAKYFPIKSGEEVEGGLVIINEVTESNSVKKQLDLLEQTIKTAFDSTPYDYWLLDAEGKFILQNNHSIQNFGDLKGKYFKDLTISPEFPTKWKTDFEKLRKGETVTREQNVFINQEEKHFYTIITPVKQNQEVMAIVGLSIDITERIKNDNIRLRNELELKTLLENSPDIIARLDLDLKITYINRTIGKISSSQPSSFIGKTYLELGMDPQEYEIFEKQARTSIKEKTPLEFENDYKSRQGIISFSIRLTPEFSSTGEVCSVLMISRETTGLEKVRNQLLENQNRLSSIMSNIPGVVFKCKNDPNWTMEFISDGVKQLTGYEVNELLYNNVLSYQKLIHPADRARLWEEVQSATDSDGNYLVEYRIITKEGKIKWVWEQGRLVNNGGFSGSLEGVMIDITERKDFEEALKKSESELKKTNAELEAYIYKASHDLRGPLASIIGLTMVAEMEIKEDQTLQFIKLIRNRTERLNDTLTNLLDLAKIKQKVLEPEHIIAEDLVNEIIDGLTNKSGLSNIEFHKNLPFKDFFYDPFILTSILHNLIENSIDFKQSVESPRISISMSNEADGIRIDIEDNGIGIGEDIRDKIFTMFYRGHDKSTGSGLGLYIVKSSVDKVGGTIDVKSEPNKGSRFSIFLPCIDNNQSETIHRQ</sequence>
<dbReference type="InterPro" id="IPR036097">
    <property type="entry name" value="HisK_dim/P_sf"/>
</dbReference>
<evidence type="ECO:0000259" key="8">
    <source>
        <dbReference type="PROSITE" id="PS50112"/>
    </source>
</evidence>
<evidence type="ECO:0000256" key="4">
    <source>
        <dbReference type="ARBA" id="ARBA00022679"/>
    </source>
</evidence>
<dbReference type="SUPFAM" id="SSF47384">
    <property type="entry name" value="Homodimeric domain of signal transducing histidine kinase"/>
    <property type="match status" value="1"/>
</dbReference>
<dbReference type="SUPFAM" id="SSF55874">
    <property type="entry name" value="ATPase domain of HSP90 chaperone/DNA topoisomerase II/histidine kinase"/>
    <property type="match status" value="1"/>
</dbReference>
<evidence type="ECO:0000259" key="9">
    <source>
        <dbReference type="PROSITE" id="PS50113"/>
    </source>
</evidence>
<dbReference type="Gene3D" id="3.30.450.20">
    <property type="entry name" value="PAS domain"/>
    <property type="match status" value="4"/>
</dbReference>
<evidence type="ECO:0000256" key="2">
    <source>
        <dbReference type="ARBA" id="ARBA00012438"/>
    </source>
</evidence>
<dbReference type="InterPro" id="IPR003594">
    <property type="entry name" value="HATPase_dom"/>
</dbReference>
<evidence type="ECO:0000256" key="6">
    <source>
        <dbReference type="SAM" id="Coils"/>
    </source>
</evidence>
<dbReference type="InterPro" id="IPR036890">
    <property type="entry name" value="HATPase_C_sf"/>
</dbReference>
<reference evidence="10 11" key="1">
    <citation type="submission" date="2014-09" db="EMBL/GenBank/DDBJ databases">
        <title>Sporocytophaga myxococcoides PG-01 genome sequencing.</title>
        <authorList>
            <person name="Liu L."/>
            <person name="Gao P.J."/>
            <person name="Chen G.J."/>
            <person name="Wang L.S."/>
        </authorList>
    </citation>
    <scope>NUCLEOTIDE SEQUENCE [LARGE SCALE GENOMIC DNA]</scope>
    <source>
        <strain evidence="10 11">PG-01</strain>
    </source>
</reference>
<dbReference type="Gene3D" id="1.10.287.130">
    <property type="match status" value="1"/>
</dbReference>
<comment type="caution">
    <text evidence="10">The sequence shown here is derived from an EMBL/GenBank/DDBJ whole genome shotgun (WGS) entry which is preliminary data.</text>
</comment>
<dbReference type="InterPro" id="IPR004358">
    <property type="entry name" value="Sig_transdc_His_kin-like_C"/>
</dbReference>
<dbReference type="PRINTS" id="PR00344">
    <property type="entry name" value="BCTRLSENSOR"/>
</dbReference>
<dbReference type="SUPFAM" id="SSF55785">
    <property type="entry name" value="PYP-like sensor domain (PAS domain)"/>
    <property type="match status" value="4"/>
</dbReference>
<keyword evidence="6" id="KW-0175">Coiled coil</keyword>
<dbReference type="SMART" id="SM00086">
    <property type="entry name" value="PAC"/>
    <property type="match status" value="2"/>
</dbReference>
<feature type="coiled-coil region" evidence="6">
    <location>
        <begin position="502"/>
        <end position="529"/>
    </location>
</feature>
<feature type="domain" description="PAS" evidence="8">
    <location>
        <begin position="10"/>
        <end position="68"/>
    </location>
</feature>
<evidence type="ECO:0000313" key="10">
    <source>
        <dbReference type="EMBL" id="GAL85304.1"/>
    </source>
</evidence>
<dbReference type="AlphaFoldDB" id="A0A098LFR0"/>
<dbReference type="SMART" id="SM00387">
    <property type="entry name" value="HATPase_c"/>
    <property type="match status" value="1"/>
</dbReference>
<feature type="domain" description="PAC" evidence="9">
    <location>
        <begin position="460"/>
        <end position="511"/>
    </location>
</feature>
<dbReference type="PROSITE" id="PS50113">
    <property type="entry name" value="PAC"/>
    <property type="match status" value="1"/>
</dbReference>
<dbReference type="InterPro" id="IPR005467">
    <property type="entry name" value="His_kinase_dom"/>
</dbReference>
<dbReference type="Gene3D" id="3.30.565.10">
    <property type="entry name" value="Histidine kinase-like ATPase, C-terminal domain"/>
    <property type="match status" value="1"/>
</dbReference>
<dbReference type="NCBIfam" id="TIGR00229">
    <property type="entry name" value="sensory_box"/>
    <property type="match status" value="4"/>
</dbReference>
<evidence type="ECO:0000256" key="1">
    <source>
        <dbReference type="ARBA" id="ARBA00000085"/>
    </source>
</evidence>
<keyword evidence="4" id="KW-0808">Transferase</keyword>
<evidence type="ECO:0000259" key="7">
    <source>
        <dbReference type="PROSITE" id="PS50109"/>
    </source>
</evidence>
<feature type="domain" description="PAS" evidence="8">
    <location>
        <begin position="382"/>
        <end position="457"/>
    </location>
</feature>
<dbReference type="Pfam" id="PF13426">
    <property type="entry name" value="PAS_9"/>
    <property type="match status" value="1"/>
</dbReference>
<evidence type="ECO:0000313" key="11">
    <source>
        <dbReference type="Proteomes" id="UP000030185"/>
    </source>
</evidence>
<feature type="domain" description="Histidine kinase" evidence="7">
    <location>
        <begin position="529"/>
        <end position="739"/>
    </location>
</feature>
<dbReference type="EC" id="2.7.13.3" evidence="2"/>
<dbReference type="PANTHER" id="PTHR43304:SF1">
    <property type="entry name" value="PAC DOMAIN-CONTAINING PROTEIN"/>
    <property type="match status" value="1"/>
</dbReference>
<dbReference type="InterPro" id="IPR000700">
    <property type="entry name" value="PAS-assoc_C"/>
</dbReference>
<dbReference type="InterPro" id="IPR035965">
    <property type="entry name" value="PAS-like_dom_sf"/>
</dbReference>
<evidence type="ECO:0000256" key="3">
    <source>
        <dbReference type="ARBA" id="ARBA00022553"/>
    </source>
</evidence>
<dbReference type="InterPro" id="IPR000014">
    <property type="entry name" value="PAS"/>
</dbReference>
<gene>
    <name evidence="10" type="ORF">MYP_2533</name>
</gene>
<dbReference type="GO" id="GO:0000155">
    <property type="term" value="F:phosphorelay sensor kinase activity"/>
    <property type="evidence" value="ECO:0007669"/>
    <property type="project" value="InterPro"/>
</dbReference>
<dbReference type="CDD" id="cd00082">
    <property type="entry name" value="HisKA"/>
    <property type="match status" value="1"/>
</dbReference>
<dbReference type="Pfam" id="PF00512">
    <property type="entry name" value="HisKA"/>
    <property type="match status" value="1"/>
</dbReference>
<dbReference type="Pfam" id="PF08448">
    <property type="entry name" value="PAS_4"/>
    <property type="match status" value="2"/>
</dbReference>
<dbReference type="Pfam" id="PF08447">
    <property type="entry name" value="PAS_3"/>
    <property type="match status" value="1"/>
</dbReference>
<dbReference type="InterPro" id="IPR001610">
    <property type="entry name" value="PAC"/>
</dbReference>
<dbReference type="Proteomes" id="UP000030185">
    <property type="component" value="Unassembled WGS sequence"/>
</dbReference>
<organism evidence="10 11">
    <name type="scientific">Sporocytophaga myxococcoides</name>
    <dbReference type="NCBI Taxonomy" id="153721"/>
    <lineage>
        <taxon>Bacteria</taxon>
        <taxon>Pseudomonadati</taxon>
        <taxon>Bacteroidota</taxon>
        <taxon>Cytophagia</taxon>
        <taxon>Cytophagales</taxon>
        <taxon>Cytophagaceae</taxon>
        <taxon>Sporocytophaga</taxon>
    </lineage>
</organism>
<dbReference type="STRING" id="153721.MYP_2533"/>
<dbReference type="PANTHER" id="PTHR43304">
    <property type="entry name" value="PHYTOCHROME-LIKE PROTEIN CPH1"/>
    <property type="match status" value="1"/>
</dbReference>
<dbReference type="CDD" id="cd00075">
    <property type="entry name" value="HATPase"/>
    <property type="match status" value="1"/>
</dbReference>
<dbReference type="InterPro" id="IPR013655">
    <property type="entry name" value="PAS_fold_3"/>
</dbReference>
<dbReference type="PROSITE" id="PS50112">
    <property type="entry name" value="PAS"/>
    <property type="match status" value="3"/>
</dbReference>
<dbReference type="Pfam" id="PF02518">
    <property type="entry name" value="HATPase_c"/>
    <property type="match status" value="1"/>
</dbReference>
<dbReference type="SMART" id="SM00091">
    <property type="entry name" value="PAS"/>
    <property type="match status" value="4"/>
</dbReference>
<accession>A0A098LFR0</accession>
<protein>
    <recommendedName>
        <fullName evidence="2">histidine kinase</fullName>
        <ecNumber evidence="2">2.7.13.3</ecNumber>
    </recommendedName>
</protein>
<dbReference type="InterPro" id="IPR052162">
    <property type="entry name" value="Sensor_kinase/Photoreceptor"/>
</dbReference>
<dbReference type="eggNOG" id="COG4191">
    <property type="taxonomic scope" value="Bacteria"/>
</dbReference>
<dbReference type="InterPro" id="IPR013656">
    <property type="entry name" value="PAS_4"/>
</dbReference>
<dbReference type="EMBL" id="BBLT01000004">
    <property type="protein sequence ID" value="GAL85304.1"/>
    <property type="molecule type" value="Genomic_DNA"/>
</dbReference>
<dbReference type="SMART" id="SM00388">
    <property type="entry name" value="HisKA"/>
    <property type="match status" value="1"/>
</dbReference>
<dbReference type="InterPro" id="IPR003661">
    <property type="entry name" value="HisK_dim/P_dom"/>
</dbReference>
<proteinExistence type="predicted"/>
<keyword evidence="11" id="KW-1185">Reference proteome</keyword>
<evidence type="ECO:0000256" key="5">
    <source>
        <dbReference type="ARBA" id="ARBA00022777"/>
    </source>
</evidence>
<dbReference type="PROSITE" id="PS50109">
    <property type="entry name" value="HIS_KIN"/>
    <property type="match status" value="1"/>
</dbReference>
<feature type="domain" description="PAS" evidence="8">
    <location>
        <begin position="256"/>
        <end position="327"/>
    </location>
</feature>
<name>A0A098LFR0_9BACT</name>
<keyword evidence="3" id="KW-0597">Phosphoprotein</keyword>
<keyword evidence="5 10" id="KW-0418">Kinase</keyword>